<dbReference type="GO" id="GO:0016020">
    <property type="term" value="C:membrane"/>
    <property type="evidence" value="ECO:0007669"/>
    <property type="project" value="InterPro"/>
</dbReference>
<dbReference type="Proteomes" id="UP000693970">
    <property type="component" value="Unassembled WGS sequence"/>
</dbReference>
<keyword evidence="2" id="KW-0812">Transmembrane</keyword>
<comment type="similarity">
    <text evidence="1">Belongs to the peptidase S54 family.</text>
</comment>
<organism evidence="4 5">
    <name type="scientific">Nitzschia inconspicua</name>
    <dbReference type="NCBI Taxonomy" id="303405"/>
    <lineage>
        <taxon>Eukaryota</taxon>
        <taxon>Sar</taxon>
        <taxon>Stramenopiles</taxon>
        <taxon>Ochrophyta</taxon>
        <taxon>Bacillariophyta</taxon>
        <taxon>Bacillariophyceae</taxon>
        <taxon>Bacillariophycidae</taxon>
        <taxon>Bacillariales</taxon>
        <taxon>Bacillariaceae</taxon>
        <taxon>Nitzschia</taxon>
    </lineage>
</organism>
<reference evidence="4" key="1">
    <citation type="journal article" date="2021" name="Sci. Rep.">
        <title>Diploid genomic architecture of Nitzschia inconspicua, an elite biomass production diatom.</title>
        <authorList>
            <person name="Oliver A."/>
            <person name="Podell S."/>
            <person name="Pinowska A."/>
            <person name="Traller J.C."/>
            <person name="Smith S.R."/>
            <person name="McClure R."/>
            <person name="Beliaev A."/>
            <person name="Bohutskyi P."/>
            <person name="Hill E.A."/>
            <person name="Rabines A."/>
            <person name="Zheng H."/>
            <person name="Allen L.Z."/>
            <person name="Kuo A."/>
            <person name="Grigoriev I.V."/>
            <person name="Allen A.E."/>
            <person name="Hazlebeck D."/>
            <person name="Allen E.E."/>
        </authorList>
    </citation>
    <scope>NUCLEOTIDE SEQUENCE</scope>
    <source>
        <strain evidence="4">Hildebrandi</strain>
    </source>
</reference>
<evidence type="ECO:0000313" key="4">
    <source>
        <dbReference type="EMBL" id="KAG7351747.1"/>
    </source>
</evidence>
<gene>
    <name evidence="4" type="ORF">IV203_007795</name>
</gene>
<evidence type="ECO:0000313" key="5">
    <source>
        <dbReference type="Proteomes" id="UP000693970"/>
    </source>
</evidence>
<feature type="transmembrane region" description="Helical" evidence="2">
    <location>
        <begin position="211"/>
        <end position="236"/>
    </location>
</feature>
<comment type="caution">
    <text evidence="4">The sequence shown here is derived from an EMBL/GenBank/DDBJ whole genome shotgun (WGS) entry which is preliminary data.</text>
</comment>
<proteinExistence type="inferred from homology"/>
<dbReference type="AlphaFoldDB" id="A0A9K3PLF4"/>
<evidence type="ECO:0000256" key="2">
    <source>
        <dbReference type="SAM" id="Phobius"/>
    </source>
</evidence>
<dbReference type="PANTHER" id="PTHR43066">
    <property type="entry name" value="RHOMBOID-RELATED PROTEIN"/>
    <property type="match status" value="1"/>
</dbReference>
<dbReference type="OrthoDB" id="418595at2759"/>
<feature type="domain" description="Peptidase S54 rhomboid" evidence="3">
    <location>
        <begin position="99"/>
        <end position="236"/>
    </location>
</feature>
<name>A0A9K3PLF4_9STRA</name>
<feature type="transmembrane region" description="Helical" evidence="2">
    <location>
        <begin position="144"/>
        <end position="165"/>
    </location>
</feature>
<keyword evidence="5" id="KW-1185">Reference proteome</keyword>
<evidence type="ECO:0000256" key="1">
    <source>
        <dbReference type="ARBA" id="ARBA00009045"/>
    </source>
</evidence>
<feature type="transmembrane region" description="Helical" evidence="2">
    <location>
        <begin position="35"/>
        <end position="56"/>
    </location>
</feature>
<keyword evidence="2" id="KW-1133">Transmembrane helix</keyword>
<dbReference type="InterPro" id="IPR022764">
    <property type="entry name" value="Peptidase_S54_rhomboid_dom"/>
</dbReference>
<evidence type="ECO:0000259" key="3">
    <source>
        <dbReference type="Pfam" id="PF01694"/>
    </source>
</evidence>
<protein>
    <submittedName>
        <fullName evidence="4">Rhomboid family protein</fullName>
    </submittedName>
</protein>
<dbReference type="EMBL" id="JAGRRH010000017">
    <property type="protein sequence ID" value="KAG7351747.1"/>
    <property type="molecule type" value="Genomic_DNA"/>
</dbReference>
<sequence length="285" mass="32788">MLFQGYLVPTYTRYTCRTFSSILQRIIMNGFNVPLGMLGFVVLCVSIHLYTIVLGAKITITTIRTTPTETTTIISPSHELSNSFKRQYSLRIKTMLERNEWYRMVTNNFLHSDTMHLFSNMLATYSYGFEFETKFGTMRLLEGTVWAIVMSNIAIVLMMRVFPTIRQHDVPILGFSEVLYFWMIVVKLSTAQTSKVSNLLGLTWTMVGRDIFDALVLNKTGALFHLLGFVNGYIYMNWVRPRYSLPWEWLATVENILNALVEFVCASLRLNGEDRGPYVVESAPM</sequence>
<dbReference type="GO" id="GO:0004252">
    <property type="term" value="F:serine-type endopeptidase activity"/>
    <property type="evidence" value="ECO:0007669"/>
    <property type="project" value="InterPro"/>
</dbReference>
<keyword evidence="2" id="KW-0472">Membrane</keyword>
<accession>A0A9K3PLF4</accession>
<dbReference type="PANTHER" id="PTHR43066:SF1">
    <property type="entry name" value="RHOMBOID PROTEIN 2"/>
    <property type="match status" value="1"/>
</dbReference>
<reference evidence="4" key="2">
    <citation type="submission" date="2021-04" db="EMBL/GenBank/DDBJ databases">
        <authorList>
            <person name="Podell S."/>
        </authorList>
    </citation>
    <scope>NUCLEOTIDE SEQUENCE</scope>
    <source>
        <strain evidence="4">Hildebrandi</strain>
    </source>
</reference>
<dbReference type="Pfam" id="PF01694">
    <property type="entry name" value="Rhomboid"/>
    <property type="match status" value="1"/>
</dbReference>